<reference evidence="1" key="1">
    <citation type="submission" date="2017-02" db="UniProtKB">
        <authorList>
            <consortium name="WormBaseParasite"/>
        </authorList>
    </citation>
    <scope>IDENTIFICATION</scope>
</reference>
<proteinExistence type="predicted"/>
<accession>A0A0M3KJU0</accession>
<organism evidence="1">
    <name type="scientific">Anisakis simplex</name>
    <name type="common">Herring worm</name>
    <dbReference type="NCBI Taxonomy" id="6269"/>
    <lineage>
        <taxon>Eukaryota</taxon>
        <taxon>Metazoa</taxon>
        <taxon>Ecdysozoa</taxon>
        <taxon>Nematoda</taxon>
        <taxon>Chromadorea</taxon>
        <taxon>Rhabditida</taxon>
        <taxon>Spirurina</taxon>
        <taxon>Ascaridomorpha</taxon>
        <taxon>Ascaridoidea</taxon>
        <taxon>Anisakidae</taxon>
        <taxon>Anisakis</taxon>
        <taxon>Anisakis simplex complex</taxon>
    </lineage>
</organism>
<dbReference type="AlphaFoldDB" id="A0A0M3KJU0"/>
<name>A0A0M3KJU0_ANISI</name>
<sequence length="100" mass="11349">LPTTTPWVPPFYFVFLIDASNKTTHYFQQEINALNSITKYWKLDGSGKLFVTAADTGLIWIDLEHLDGFVAKGSDWDRIRAHLSSNTLFNRANSPMSPTE</sequence>
<evidence type="ECO:0000313" key="1">
    <source>
        <dbReference type="WBParaSite" id="ASIM_0002126601-mRNA-1"/>
    </source>
</evidence>
<protein>
    <submittedName>
        <fullName evidence="1">Sortilin-Vps10 domain-containing protein</fullName>
    </submittedName>
</protein>
<dbReference type="WBParaSite" id="ASIM_0002126601-mRNA-1">
    <property type="protein sequence ID" value="ASIM_0002126601-mRNA-1"/>
    <property type="gene ID" value="ASIM_0002126601"/>
</dbReference>